<name>A0A7J6QQX7_PEROL</name>
<evidence type="ECO:0000313" key="5">
    <source>
        <dbReference type="Proteomes" id="UP000553632"/>
    </source>
</evidence>
<feature type="signal peptide" evidence="2">
    <location>
        <begin position="1"/>
        <end position="22"/>
    </location>
</feature>
<dbReference type="EMBL" id="JABANM010027748">
    <property type="protein sequence ID" value="KAF4710805.1"/>
    <property type="molecule type" value="Genomic_DNA"/>
</dbReference>
<keyword evidence="2" id="KW-0732">Signal</keyword>
<evidence type="ECO:0000256" key="2">
    <source>
        <dbReference type="SAM" id="SignalP"/>
    </source>
</evidence>
<evidence type="ECO:0000256" key="1">
    <source>
        <dbReference type="SAM" id="MobiDB-lite"/>
    </source>
</evidence>
<evidence type="ECO:0000313" key="4">
    <source>
        <dbReference type="EMBL" id="KAF4746963.1"/>
    </source>
</evidence>
<comment type="caution">
    <text evidence="3">The sequence shown here is derived from an EMBL/GenBank/DDBJ whole genome shotgun (WGS) entry which is preliminary data.</text>
</comment>
<feature type="chain" id="PRO_5033594376" evidence="2">
    <location>
        <begin position="23"/>
        <end position="97"/>
    </location>
</feature>
<gene>
    <name evidence="3" type="ORF">FOZ62_030256</name>
    <name evidence="4" type="ORF">FOZ63_032167</name>
</gene>
<accession>A0A7J6QQX7</accession>
<proteinExistence type="predicted"/>
<sequence length="97" mass="10871">MLLNIIIRFFVIVVFLILDAHTLELTGGGKGSGGGRSPDAKMKAAMRAVGTVLEFQRRAKERRDSQNAKEKRKSWAFRAFSSRTVDREKDTDEEAGK</sequence>
<dbReference type="Proteomes" id="UP000553632">
    <property type="component" value="Unassembled WGS sequence"/>
</dbReference>
<protein>
    <submittedName>
        <fullName evidence="3">Uncharacterized protein</fullName>
    </submittedName>
</protein>
<dbReference type="EMBL" id="JABANO010009378">
    <property type="protein sequence ID" value="KAF4746963.1"/>
    <property type="molecule type" value="Genomic_DNA"/>
</dbReference>
<evidence type="ECO:0000313" key="3">
    <source>
        <dbReference type="EMBL" id="KAF4710805.1"/>
    </source>
</evidence>
<feature type="compositionally biased region" description="Gly residues" evidence="1">
    <location>
        <begin position="26"/>
        <end position="36"/>
    </location>
</feature>
<feature type="region of interest" description="Disordered" evidence="1">
    <location>
        <begin position="24"/>
        <end position="43"/>
    </location>
</feature>
<organism evidence="3 6">
    <name type="scientific">Perkinsus olseni</name>
    <name type="common">Perkinsus atlanticus</name>
    <dbReference type="NCBI Taxonomy" id="32597"/>
    <lineage>
        <taxon>Eukaryota</taxon>
        <taxon>Sar</taxon>
        <taxon>Alveolata</taxon>
        <taxon>Perkinsozoa</taxon>
        <taxon>Perkinsea</taxon>
        <taxon>Perkinsida</taxon>
        <taxon>Perkinsidae</taxon>
        <taxon>Perkinsus</taxon>
    </lineage>
</organism>
<dbReference type="Proteomes" id="UP000574390">
    <property type="component" value="Unassembled WGS sequence"/>
</dbReference>
<evidence type="ECO:0000313" key="6">
    <source>
        <dbReference type="Proteomes" id="UP000574390"/>
    </source>
</evidence>
<keyword evidence="5" id="KW-1185">Reference proteome</keyword>
<dbReference type="AlphaFoldDB" id="A0A7J6QQX7"/>
<reference evidence="5 6" key="1">
    <citation type="submission" date="2020-04" db="EMBL/GenBank/DDBJ databases">
        <title>Perkinsus olseni comparative genomics.</title>
        <authorList>
            <person name="Bogema D.R."/>
        </authorList>
    </citation>
    <scope>NUCLEOTIDE SEQUENCE [LARGE SCALE GENOMIC DNA]</scope>
    <source>
        <strain evidence="3">ATCC PRA-205</strain>
        <strain evidence="4 5">ATCC PRA-207</strain>
    </source>
</reference>